<feature type="region of interest" description="Disordered" evidence="1">
    <location>
        <begin position="72"/>
        <end position="91"/>
    </location>
</feature>
<evidence type="ECO:0000313" key="3">
    <source>
        <dbReference type="Proteomes" id="UP000321491"/>
    </source>
</evidence>
<dbReference type="EMBL" id="BJXW01000024">
    <property type="protein sequence ID" value="GEN31873.1"/>
    <property type="molecule type" value="Genomic_DNA"/>
</dbReference>
<evidence type="ECO:0008006" key="4">
    <source>
        <dbReference type="Google" id="ProtNLM"/>
    </source>
</evidence>
<dbReference type="RefSeq" id="WP_170226697.1">
    <property type="nucleotide sequence ID" value="NZ_BJXW01000024.1"/>
</dbReference>
<dbReference type="AlphaFoldDB" id="A0A511V2A0"/>
<feature type="compositionally biased region" description="Basic and acidic residues" evidence="1">
    <location>
        <begin position="76"/>
        <end position="91"/>
    </location>
</feature>
<reference evidence="2 3" key="1">
    <citation type="submission" date="2019-07" db="EMBL/GenBank/DDBJ databases">
        <title>Whole genome shotgun sequence of Cerasibacillus quisquiliarum NBRC 102429.</title>
        <authorList>
            <person name="Hosoyama A."/>
            <person name="Uohara A."/>
            <person name="Ohji S."/>
            <person name="Ichikawa N."/>
        </authorList>
    </citation>
    <scope>NUCLEOTIDE SEQUENCE [LARGE SCALE GENOMIC DNA]</scope>
    <source>
        <strain evidence="2 3">NBRC 102429</strain>
    </source>
</reference>
<evidence type="ECO:0000313" key="2">
    <source>
        <dbReference type="EMBL" id="GEN31873.1"/>
    </source>
</evidence>
<protein>
    <recommendedName>
        <fullName evidence="4">DUF1433 domain-containing protein</fullName>
    </recommendedName>
</protein>
<name>A0A511V2A0_9BACI</name>
<organism evidence="2 3">
    <name type="scientific">Cerasibacillus quisquiliarum</name>
    <dbReference type="NCBI Taxonomy" id="227865"/>
    <lineage>
        <taxon>Bacteria</taxon>
        <taxon>Bacillati</taxon>
        <taxon>Bacillota</taxon>
        <taxon>Bacilli</taxon>
        <taxon>Bacillales</taxon>
        <taxon>Bacillaceae</taxon>
        <taxon>Cerasibacillus</taxon>
    </lineage>
</organism>
<keyword evidence="3" id="KW-1185">Reference proteome</keyword>
<sequence length="91" mass="10309">MNQQTYDDETIQKAMETAESYLKNNYKDIQSVEFDDKDFTSPMGGFLVTGKINGTAKFSVSMDNNFRVGSLGRGHGFPEEKDECKDKTCDY</sequence>
<gene>
    <name evidence="2" type="ORF">CQU01_21110</name>
</gene>
<accession>A0A511V2A0</accession>
<comment type="caution">
    <text evidence="2">The sequence shown here is derived from an EMBL/GenBank/DDBJ whole genome shotgun (WGS) entry which is preliminary data.</text>
</comment>
<dbReference type="Proteomes" id="UP000321491">
    <property type="component" value="Unassembled WGS sequence"/>
</dbReference>
<proteinExistence type="predicted"/>
<dbReference type="Gene3D" id="3.10.450.130">
    <property type="entry name" value="folded 79 residue fragment of lin0334 like domains"/>
    <property type="match status" value="1"/>
</dbReference>
<evidence type="ECO:0000256" key="1">
    <source>
        <dbReference type="SAM" id="MobiDB-lite"/>
    </source>
</evidence>